<dbReference type="EMBL" id="ASSJ01000042">
    <property type="protein sequence ID" value="ERN41692.1"/>
    <property type="molecule type" value="Genomic_DNA"/>
</dbReference>
<comment type="caution">
    <text evidence="1">The sequence shown here is derived from an EMBL/GenBank/DDBJ whole genome shotgun (WGS) entry which is preliminary data.</text>
</comment>
<protein>
    <submittedName>
        <fullName evidence="1">Uncharacterized protein</fullName>
    </submittedName>
</protein>
<sequence>MVVAVPAGKEVDTVPAIQAVAAVVTIQHVVAVPADKQVVAVAAIQAVVAIPAIQAVVAVPAIQAVVALTAFEDVVAVLAVKVILAEGTFDVDRLDVNHCFAPGKKRLNEGILQTMNSIESEAGVDLDSSHLSKFGRFTLDSTHTISVASSQDSDEDRGR</sequence>
<evidence type="ECO:0000313" key="2">
    <source>
        <dbReference type="Proteomes" id="UP000016960"/>
    </source>
</evidence>
<accession>U5DLE3</accession>
<dbReference type="AlphaFoldDB" id="U5DLE3"/>
<keyword evidence="2" id="KW-1185">Reference proteome</keyword>
<name>U5DLE3_9CHRO</name>
<dbReference type="Proteomes" id="UP000016960">
    <property type="component" value="Unassembled WGS sequence"/>
</dbReference>
<proteinExistence type="predicted"/>
<dbReference type="InParanoid" id="U5DLE3"/>
<reference evidence="1 2" key="1">
    <citation type="submission" date="2013-05" db="EMBL/GenBank/DDBJ databases">
        <title>Draft genome sequence of Rubidibacter lacunae KORDI 51-2.</title>
        <authorList>
            <person name="Choi D.H."/>
            <person name="Noh J.H."/>
            <person name="Kwon K.-K."/>
            <person name="Lee J.-H."/>
            <person name="Ryu J.-Y."/>
        </authorList>
    </citation>
    <scope>NUCLEOTIDE SEQUENCE [LARGE SCALE GENOMIC DNA]</scope>
    <source>
        <strain evidence="1 2">KORDI 51-2</strain>
    </source>
</reference>
<gene>
    <name evidence="1" type="ORF">KR51_00016830</name>
</gene>
<evidence type="ECO:0000313" key="1">
    <source>
        <dbReference type="EMBL" id="ERN41692.1"/>
    </source>
</evidence>
<organism evidence="1 2">
    <name type="scientific">Rubidibacter lacunae KORDI 51-2</name>
    <dbReference type="NCBI Taxonomy" id="582515"/>
    <lineage>
        <taxon>Bacteria</taxon>
        <taxon>Bacillati</taxon>
        <taxon>Cyanobacteriota</taxon>
        <taxon>Cyanophyceae</taxon>
        <taxon>Oscillatoriophycideae</taxon>
        <taxon>Chroococcales</taxon>
        <taxon>Aphanothecaceae</taxon>
        <taxon>Rubidibacter</taxon>
    </lineage>
</organism>